<dbReference type="PATRIC" id="fig|631454.5.peg.254"/>
<keyword evidence="3" id="KW-0378">Hydrolase</keyword>
<dbReference type="AlphaFoldDB" id="V4R5P7"/>
<organism evidence="6 7">
    <name type="scientific">Lutibaculum baratangense AMV1</name>
    <dbReference type="NCBI Taxonomy" id="631454"/>
    <lineage>
        <taxon>Bacteria</taxon>
        <taxon>Pseudomonadati</taxon>
        <taxon>Pseudomonadota</taxon>
        <taxon>Alphaproteobacteria</taxon>
        <taxon>Hyphomicrobiales</taxon>
        <taxon>Tepidamorphaceae</taxon>
        <taxon>Lutibaculum</taxon>
    </lineage>
</organism>
<reference evidence="6 7" key="1">
    <citation type="journal article" date="2014" name="Genome Announc.">
        <title>Draft Genome Sequence of Lutibaculum baratangense Strain AMV1T, Isolated from a Mud Volcano in Andamans, India.</title>
        <authorList>
            <person name="Singh A."/>
            <person name="Sreenivas A."/>
            <person name="Sathyanarayana Reddy G."/>
            <person name="Pinnaka A.K."/>
            <person name="Shivaji S."/>
        </authorList>
    </citation>
    <scope>NUCLEOTIDE SEQUENCE [LARGE SCALE GENOMIC DNA]</scope>
    <source>
        <strain evidence="6 7">AMV1</strain>
    </source>
</reference>
<dbReference type="PANTHER" id="PTHR42978:SF6">
    <property type="entry name" value="QUORUM-QUENCHING LACTONASE YTNP-RELATED"/>
    <property type="match status" value="1"/>
</dbReference>
<dbReference type="InterPro" id="IPR006311">
    <property type="entry name" value="TAT_signal"/>
</dbReference>
<evidence type="ECO:0000313" key="6">
    <source>
        <dbReference type="EMBL" id="ESR27277.1"/>
    </source>
</evidence>
<dbReference type="SUPFAM" id="SSF56281">
    <property type="entry name" value="Metallo-hydrolase/oxidoreductase"/>
    <property type="match status" value="1"/>
</dbReference>
<dbReference type="Pfam" id="PF00753">
    <property type="entry name" value="Lactamase_B"/>
    <property type="match status" value="1"/>
</dbReference>
<evidence type="ECO:0000256" key="3">
    <source>
        <dbReference type="ARBA" id="ARBA00022801"/>
    </source>
</evidence>
<dbReference type="RefSeq" id="WP_023430413.1">
    <property type="nucleotide sequence ID" value="NZ_AWXZ01000007.1"/>
</dbReference>
<evidence type="ECO:0000256" key="4">
    <source>
        <dbReference type="ARBA" id="ARBA00022833"/>
    </source>
</evidence>
<dbReference type="eggNOG" id="COG0491">
    <property type="taxonomic scope" value="Bacteria"/>
</dbReference>
<keyword evidence="7" id="KW-1185">Reference proteome</keyword>
<dbReference type="GO" id="GO:0016787">
    <property type="term" value="F:hydrolase activity"/>
    <property type="evidence" value="ECO:0007669"/>
    <property type="project" value="UniProtKB-KW"/>
</dbReference>
<dbReference type="EMBL" id="AWXZ01000007">
    <property type="protein sequence ID" value="ESR27277.1"/>
    <property type="molecule type" value="Genomic_DNA"/>
</dbReference>
<dbReference type="PROSITE" id="PS51318">
    <property type="entry name" value="TAT"/>
    <property type="match status" value="1"/>
</dbReference>
<evidence type="ECO:0000259" key="5">
    <source>
        <dbReference type="SMART" id="SM00849"/>
    </source>
</evidence>
<dbReference type="GO" id="GO:0046872">
    <property type="term" value="F:metal ion binding"/>
    <property type="evidence" value="ECO:0007669"/>
    <property type="project" value="UniProtKB-KW"/>
</dbReference>
<comment type="similarity">
    <text evidence="1">Belongs to the metallo-beta-lactamase superfamily.</text>
</comment>
<evidence type="ECO:0000256" key="1">
    <source>
        <dbReference type="ARBA" id="ARBA00007749"/>
    </source>
</evidence>
<keyword evidence="4" id="KW-0862">Zinc</keyword>
<name>V4R5P7_9HYPH</name>
<dbReference type="PANTHER" id="PTHR42978">
    <property type="entry name" value="QUORUM-QUENCHING LACTONASE YTNP-RELATED-RELATED"/>
    <property type="match status" value="1"/>
</dbReference>
<dbReference type="STRING" id="631454.N177_0256"/>
<comment type="caution">
    <text evidence="6">The sequence shown here is derived from an EMBL/GenBank/DDBJ whole genome shotgun (WGS) entry which is preliminary data.</text>
</comment>
<dbReference type="Proteomes" id="UP000017819">
    <property type="component" value="Unassembled WGS sequence"/>
</dbReference>
<feature type="domain" description="Metallo-beta-lactamase" evidence="5">
    <location>
        <begin position="88"/>
        <end position="292"/>
    </location>
</feature>
<sequence length="313" mass="33935">MTRRLLRRPTRRQVLGGAAGFVAAAAWRVPAVRAAIADPVALGEAEATILTDGHLNLPLSFALPEQRAEEIAALLEPHGLPTDAIRPDCNITLFRTADRLVLLDAGAGPMFQDTAGRLPESLAEAGIGAEDITDIIFTHGHPDHLWGVIDDFDEPVFPEASYWVPQAEWDFWRADDTLSNMPEAGKAFVVGARNRFDAIEERVSLVKPGDEPVPGVEAIDTSGHTPGHTSYMLHGNGESMLVVGDAISHPVISFEKPGWHSGADQDREKGAATRRALLERIVVDNARIVGFHLPYPGIGTAERQGEAYRFVPI</sequence>
<dbReference type="Gene3D" id="3.60.15.10">
    <property type="entry name" value="Ribonuclease Z/Hydroxyacylglutathione hydrolase-like"/>
    <property type="match status" value="1"/>
</dbReference>
<dbReference type="CDD" id="cd07720">
    <property type="entry name" value="OPHC2-like_MBL-fold"/>
    <property type="match status" value="1"/>
</dbReference>
<keyword evidence="2" id="KW-0479">Metal-binding</keyword>
<dbReference type="InterPro" id="IPR036866">
    <property type="entry name" value="RibonucZ/Hydroxyglut_hydro"/>
</dbReference>
<accession>V4R5P7</accession>
<evidence type="ECO:0000313" key="7">
    <source>
        <dbReference type="Proteomes" id="UP000017819"/>
    </source>
</evidence>
<dbReference type="OrthoDB" id="9803916at2"/>
<proteinExistence type="inferred from homology"/>
<evidence type="ECO:0000256" key="2">
    <source>
        <dbReference type="ARBA" id="ARBA00022723"/>
    </source>
</evidence>
<dbReference type="InterPro" id="IPR051013">
    <property type="entry name" value="MBL_superfamily_lactonases"/>
</dbReference>
<protein>
    <submittedName>
        <fullName evidence="6">Metallo-beta-lactamase family protein</fullName>
    </submittedName>
</protein>
<dbReference type="InterPro" id="IPR001279">
    <property type="entry name" value="Metallo-B-lactamas"/>
</dbReference>
<gene>
    <name evidence="6" type="ORF">N177_0256</name>
</gene>
<dbReference type="SMART" id="SM00849">
    <property type="entry name" value="Lactamase_B"/>
    <property type="match status" value="1"/>
</dbReference>